<accession>W2D037</accession>
<organism evidence="1 2">
    <name type="scientific">Tannerella sp. oral taxon BU063 isolate Cell 8/11</name>
    <dbReference type="NCBI Taxonomy" id="1411915"/>
    <lineage>
        <taxon>Bacteria</taxon>
        <taxon>Pseudomonadati</taxon>
        <taxon>Bacteroidota</taxon>
        <taxon>Bacteroidia</taxon>
        <taxon>Bacteroidales</taxon>
        <taxon>Tannerellaceae</taxon>
        <taxon>Tannerella</taxon>
    </lineage>
</organism>
<sequence>MDKDFSVYILKMNELINYFYMIFIDRVSDKNDLLSCFDHRQASYIFLLDS</sequence>
<comment type="caution">
    <text evidence="1">The sequence shown here is derived from an EMBL/GenBank/DDBJ whole genome shotgun (WGS) entry which is preliminary data.</text>
</comment>
<evidence type="ECO:0000313" key="2">
    <source>
        <dbReference type="Proteomes" id="UP000034980"/>
    </source>
</evidence>
<reference evidence="1 2" key="1">
    <citation type="submission" date="2013-11" db="EMBL/GenBank/DDBJ databases">
        <title>Single cell genomics of uncultured Tannerella BU063 (oral taxon 286).</title>
        <authorList>
            <person name="Beall C.J."/>
            <person name="Campbell A.G."/>
            <person name="Griffen A.L."/>
            <person name="Podar M."/>
            <person name="Leys E.J."/>
        </authorList>
    </citation>
    <scope>NUCLEOTIDE SEQUENCE [LARGE SCALE GENOMIC DNA]</scope>
    <source>
        <strain evidence="1">Cell 8/11</strain>
    </source>
</reference>
<proteinExistence type="predicted"/>
<name>W2D037_9BACT</name>
<protein>
    <submittedName>
        <fullName evidence="1">Uncharacterized protein</fullName>
    </submittedName>
</protein>
<evidence type="ECO:0000313" key="1">
    <source>
        <dbReference type="EMBL" id="ETK12658.1"/>
    </source>
</evidence>
<dbReference type="Proteomes" id="UP000034980">
    <property type="component" value="Unassembled WGS sequence"/>
</dbReference>
<gene>
    <name evidence="1" type="ORF">T235_07990</name>
</gene>
<dbReference type="PATRIC" id="fig|1411915.3.peg.715"/>
<dbReference type="EMBL" id="AYYF01001087">
    <property type="protein sequence ID" value="ETK12658.1"/>
    <property type="molecule type" value="Genomic_DNA"/>
</dbReference>
<dbReference type="AlphaFoldDB" id="W2D037"/>